<evidence type="ECO:0000313" key="1">
    <source>
        <dbReference type="EMBL" id="GAA4620021.1"/>
    </source>
</evidence>
<protein>
    <submittedName>
        <fullName evidence="1">Uncharacterized protein</fullName>
    </submittedName>
</protein>
<reference evidence="2" key="1">
    <citation type="journal article" date="2019" name="Int. J. Syst. Evol. Microbiol.">
        <title>The Global Catalogue of Microorganisms (GCM) 10K type strain sequencing project: providing services to taxonomists for standard genome sequencing and annotation.</title>
        <authorList>
            <consortium name="The Broad Institute Genomics Platform"/>
            <consortium name="The Broad Institute Genome Sequencing Center for Infectious Disease"/>
            <person name="Wu L."/>
            <person name="Ma J."/>
        </authorList>
    </citation>
    <scope>NUCLEOTIDE SEQUENCE [LARGE SCALE GENOMIC DNA]</scope>
    <source>
        <strain evidence="2">JCM 17939</strain>
    </source>
</reference>
<comment type="caution">
    <text evidence="1">The sequence shown here is derived from an EMBL/GenBank/DDBJ whole genome shotgun (WGS) entry which is preliminary data.</text>
</comment>
<keyword evidence="2" id="KW-1185">Reference proteome</keyword>
<name>A0ABP8TZ37_9ACTN</name>
<proteinExistence type="predicted"/>
<dbReference type="Proteomes" id="UP001501442">
    <property type="component" value="Unassembled WGS sequence"/>
</dbReference>
<gene>
    <name evidence="1" type="ORF">GCM10023196_002370</name>
</gene>
<dbReference type="EMBL" id="BAABHK010000001">
    <property type="protein sequence ID" value="GAA4620021.1"/>
    <property type="molecule type" value="Genomic_DNA"/>
</dbReference>
<evidence type="ECO:0000313" key="2">
    <source>
        <dbReference type="Proteomes" id="UP001501442"/>
    </source>
</evidence>
<organism evidence="1 2">
    <name type="scientific">Actinoallomurus vinaceus</name>
    <dbReference type="NCBI Taxonomy" id="1080074"/>
    <lineage>
        <taxon>Bacteria</taxon>
        <taxon>Bacillati</taxon>
        <taxon>Actinomycetota</taxon>
        <taxon>Actinomycetes</taxon>
        <taxon>Streptosporangiales</taxon>
        <taxon>Thermomonosporaceae</taxon>
        <taxon>Actinoallomurus</taxon>
    </lineage>
</organism>
<accession>A0ABP8TZ37</accession>
<sequence length="83" mass="9200">MRDSKLSAELHLRVVGQTMDWKLLLQDEPPSEDQLATWMQNGAVARLLVVEQGSNEPHTLLVNFSLVVAARVVATTRGRGVTF</sequence>